<protein>
    <submittedName>
        <fullName evidence="1">Similar to Saccharomyces cerevisiae YKR049C FMP46 Putative redox protein containing a thioredoxin fold</fullName>
    </submittedName>
</protein>
<proteinExistence type="predicted"/>
<accession>A0A1X7R0Z3</accession>
<organism evidence="1 2">
    <name type="scientific">Maudiozyma saulgeensis</name>
    <dbReference type="NCBI Taxonomy" id="1789683"/>
    <lineage>
        <taxon>Eukaryota</taxon>
        <taxon>Fungi</taxon>
        <taxon>Dikarya</taxon>
        <taxon>Ascomycota</taxon>
        <taxon>Saccharomycotina</taxon>
        <taxon>Saccharomycetes</taxon>
        <taxon>Saccharomycetales</taxon>
        <taxon>Saccharomycetaceae</taxon>
        <taxon>Maudiozyma</taxon>
    </lineage>
</organism>
<dbReference type="EMBL" id="FXLY01000003">
    <property type="protein sequence ID" value="SMN19315.1"/>
    <property type="molecule type" value="Genomic_DNA"/>
</dbReference>
<dbReference type="Gene3D" id="3.40.30.10">
    <property type="entry name" value="Glutaredoxin"/>
    <property type="match status" value="1"/>
</dbReference>
<dbReference type="OrthoDB" id="4044803at2759"/>
<dbReference type="Proteomes" id="UP000196158">
    <property type="component" value="Unassembled WGS sequence"/>
</dbReference>
<dbReference type="GO" id="GO:0005739">
    <property type="term" value="C:mitochondrion"/>
    <property type="evidence" value="ECO:0007669"/>
    <property type="project" value="InterPro"/>
</dbReference>
<dbReference type="Pfam" id="PF07955">
    <property type="entry name" value="DUF1687"/>
    <property type="match status" value="1"/>
</dbReference>
<dbReference type="GO" id="GO:0016491">
    <property type="term" value="F:oxidoreductase activity"/>
    <property type="evidence" value="ECO:0007669"/>
    <property type="project" value="InterPro"/>
</dbReference>
<evidence type="ECO:0000313" key="2">
    <source>
        <dbReference type="Proteomes" id="UP000196158"/>
    </source>
</evidence>
<dbReference type="InterPro" id="IPR012882">
    <property type="entry name" value="Fmp46"/>
</dbReference>
<name>A0A1X7R0Z3_9SACH</name>
<gene>
    <name evidence="1" type="ORF">KASA_0P05071G</name>
</gene>
<dbReference type="InterPro" id="IPR036249">
    <property type="entry name" value="Thioredoxin-like_sf"/>
</dbReference>
<dbReference type="SUPFAM" id="SSF52833">
    <property type="entry name" value="Thioredoxin-like"/>
    <property type="match status" value="1"/>
</dbReference>
<keyword evidence="2" id="KW-1185">Reference proteome</keyword>
<dbReference type="AlphaFoldDB" id="A0A1X7R0Z3"/>
<evidence type="ECO:0000313" key="1">
    <source>
        <dbReference type="EMBL" id="SMN19315.1"/>
    </source>
</evidence>
<sequence>MFRTLQSQPRIITLFCGDISRNRPATNILNYLRDKQNEKVIDVEIHDKFPTRDQLQYMYRTDSKLLSHEINGLGDILKTAPQQLPFGQSLIEAATAGVWNNGALWVDWEKQKMGNTLRSIEAHLK</sequence>
<reference evidence="1 2" key="1">
    <citation type="submission" date="2017-04" db="EMBL/GenBank/DDBJ databases">
        <authorList>
            <person name="Afonso C.L."/>
            <person name="Miller P.J."/>
            <person name="Scott M.A."/>
            <person name="Spackman E."/>
            <person name="Goraichik I."/>
            <person name="Dimitrov K.M."/>
            <person name="Suarez D.L."/>
            <person name="Swayne D.E."/>
        </authorList>
    </citation>
    <scope>NUCLEOTIDE SEQUENCE [LARGE SCALE GENOMIC DNA]</scope>
</reference>